<evidence type="ECO:0000313" key="2">
    <source>
        <dbReference type="Proteomes" id="UP001321749"/>
    </source>
</evidence>
<reference evidence="1" key="1">
    <citation type="journal article" date="2023" name="Mol. Phylogenet. Evol.">
        <title>Genome-scale phylogeny and comparative genomics of the fungal order Sordariales.</title>
        <authorList>
            <person name="Hensen N."/>
            <person name="Bonometti L."/>
            <person name="Westerberg I."/>
            <person name="Brannstrom I.O."/>
            <person name="Guillou S."/>
            <person name="Cros-Aarteil S."/>
            <person name="Calhoun S."/>
            <person name="Haridas S."/>
            <person name="Kuo A."/>
            <person name="Mondo S."/>
            <person name="Pangilinan J."/>
            <person name="Riley R."/>
            <person name="LaButti K."/>
            <person name="Andreopoulos B."/>
            <person name="Lipzen A."/>
            <person name="Chen C."/>
            <person name="Yan M."/>
            <person name="Daum C."/>
            <person name="Ng V."/>
            <person name="Clum A."/>
            <person name="Steindorff A."/>
            <person name="Ohm R.A."/>
            <person name="Martin F."/>
            <person name="Silar P."/>
            <person name="Natvig D.O."/>
            <person name="Lalanne C."/>
            <person name="Gautier V."/>
            <person name="Ament-Velasquez S.L."/>
            <person name="Kruys A."/>
            <person name="Hutchinson M.I."/>
            <person name="Powell A.J."/>
            <person name="Barry K."/>
            <person name="Miller A.N."/>
            <person name="Grigoriev I.V."/>
            <person name="Debuchy R."/>
            <person name="Gladieux P."/>
            <person name="Hiltunen Thoren M."/>
            <person name="Johannesson H."/>
        </authorList>
    </citation>
    <scope>NUCLEOTIDE SEQUENCE</scope>
    <source>
        <strain evidence="1">PSN324</strain>
    </source>
</reference>
<dbReference type="PANTHER" id="PTHR38790:SF4">
    <property type="entry name" value="2EXR DOMAIN-CONTAINING PROTEIN"/>
    <property type="match status" value="1"/>
</dbReference>
<dbReference type="PANTHER" id="PTHR38790">
    <property type="entry name" value="2EXR DOMAIN-CONTAINING PROTEIN-RELATED"/>
    <property type="match status" value="1"/>
</dbReference>
<organism evidence="1 2">
    <name type="scientific">Cladorrhinum samala</name>
    <dbReference type="NCBI Taxonomy" id="585594"/>
    <lineage>
        <taxon>Eukaryota</taxon>
        <taxon>Fungi</taxon>
        <taxon>Dikarya</taxon>
        <taxon>Ascomycota</taxon>
        <taxon>Pezizomycotina</taxon>
        <taxon>Sordariomycetes</taxon>
        <taxon>Sordariomycetidae</taxon>
        <taxon>Sordariales</taxon>
        <taxon>Podosporaceae</taxon>
        <taxon>Cladorrhinum</taxon>
    </lineage>
</organism>
<protein>
    <submittedName>
        <fullName evidence="1">Uncharacterized protein</fullName>
    </submittedName>
</protein>
<gene>
    <name evidence="1" type="ORF">QBC42DRAFT_72773</name>
</gene>
<name>A0AAV9HQ17_9PEZI</name>
<dbReference type="Proteomes" id="UP001321749">
    <property type="component" value="Unassembled WGS sequence"/>
</dbReference>
<reference evidence="1" key="2">
    <citation type="submission" date="2023-06" db="EMBL/GenBank/DDBJ databases">
        <authorList>
            <consortium name="Lawrence Berkeley National Laboratory"/>
            <person name="Mondo S.J."/>
            <person name="Hensen N."/>
            <person name="Bonometti L."/>
            <person name="Westerberg I."/>
            <person name="Brannstrom I.O."/>
            <person name="Guillou S."/>
            <person name="Cros-Aarteil S."/>
            <person name="Calhoun S."/>
            <person name="Haridas S."/>
            <person name="Kuo A."/>
            <person name="Pangilinan J."/>
            <person name="Riley R."/>
            <person name="Labutti K."/>
            <person name="Andreopoulos B."/>
            <person name="Lipzen A."/>
            <person name="Chen C."/>
            <person name="Yanf M."/>
            <person name="Daum C."/>
            <person name="Ng V."/>
            <person name="Clum A."/>
            <person name="Steindorff A."/>
            <person name="Ohm R."/>
            <person name="Martin F."/>
            <person name="Silar P."/>
            <person name="Natvig D."/>
            <person name="Lalanne C."/>
            <person name="Gautier V."/>
            <person name="Ament-Velasquez S.L."/>
            <person name="Kruys A."/>
            <person name="Hutchinson M.I."/>
            <person name="Powell A.J."/>
            <person name="Barry K."/>
            <person name="Miller A.N."/>
            <person name="Grigoriev I.V."/>
            <person name="Debuchy R."/>
            <person name="Gladieux P."/>
            <person name="Thoren M.H."/>
            <person name="Johannesson H."/>
        </authorList>
    </citation>
    <scope>NUCLEOTIDE SEQUENCE</scope>
    <source>
        <strain evidence="1">PSN324</strain>
    </source>
</reference>
<evidence type="ECO:0000313" key="1">
    <source>
        <dbReference type="EMBL" id="KAK4462925.1"/>
    </source>
</evidence>
<dbReference type="EMBL" id="MU864965">
    <property type="protein sequence ID" value="KAK4462925.1"/>
    <property type="molecule type" value="Genomic_DNA"/>
</dbReference>
<proteinExistence type="predicted"/>
<accession>A0AAV9HQ17</accession>
<keyword evidence="2" id="KW-1185">Reference proteome</keyword>
<comment type="caution">
    <text evidence="1">The sequence shown here is derived from an EMBL/GenBank/DDBJ whole genome shotgun (WGS) entry which is preliminary data.</text>
</comment>
<dbReference type="AlphaFoldDB" id="A0AAV9HQ17"/>
<sequence>MPDLREFLKKHKQRRIDTLVVPPPIPSIPPAVPQDSWQPTNPQTSSSFFALLPFEIRHQILREAFGDRTVHIDLRVRCASPKSSKAWLPWKISLQSDSSQEPQRHGRHPGKTYNRYQAERNPEFYFKDHGRPTWKWYSCICHNVVPPDLASSFSYEDDMILESDLGDSCLGGRANCSGSDAAECHLGAMGFLRSCKRGYTELSEILYATNAIILDGKEMIIGLMRQYALVPGAPRLIGPGLATVTALTLSMKHCILWGPESGFDRFDAEERREFSEALELLPRAFPRLAKLEVRFSHRMYYIETPRPGVNIAEVKEILLEPLLKMGKRLDALQNFSVSVPAGVWAQFREIVHGETIFPPIGRYYWGAQVKSEETGFKSERTPRIWYPFDHEAQQYAGRLGNGGFWVKVDLHEDQVQWYPGGRLWVPSAPLH</sequence>